<dbReference type="RefSeq" id="WP_196419328.1">
    <property type="nucleotide sequence ID" value="NZ_JADQTO010000028.1"/>
</dbReference>
<dbReference type="EMBL" id="JADQTO010000028">
    <property type="protein sequence ID" value="MBG0567552.1"/>
    <property type="molecule type" value="Genomic_DNA"/>
</dbReference>
<keyword evidence="3" id="KW-1185">Reference proteome</keyword>
<dbReference type="AlphaFoldDB" id="A0A931G2C2"/>
<dbReference type="Proteomes" id="UP000598146">
    <property type="component" value="Unassembled WGS sequence"/>
</dbReference>
<evidence type="ECO:0000313" key="2">
    <source>
        <dbReference type="EMBL" id="MBG0567552.1"/>
    </source>
</evidence>
<sequence>MPPARATSLAARLSHLFETIRPEAGKEFSYKHVADAIRHNQGVSISHTYIWSLRTGKQDNPTLKQLEAIAQFFGVPTEYFLSDTRAERVNQQLAVLAAMRDVGVQKVALRASGLSDGALESITKMIEVARSLEGLDKEAEKGRG</sequence>
<organism evidence="2 3">
    <name type="scientific">Actinoplanes aureus</name>
    <dbReference type="NCBI Taxonomy" id="2792083"/>
    <lineage>
        <taxon>Bacteria</taxon>
        <taxon>Bacillati</taxon>
        <taxon>Actinomycetota</taxon>
        <taxon>Actinomycetes</taxon>
        <taxon>Micromonosporales</taxon>
        <taxon>Micromonosporaceae</taxon>
        <taxon>Actinoplanes</taxon>
    </lineage>
</organism>
<feature type="domain" description="HTH cro/C1-type" evidence="1">
    <location>
        <begin position="45"/>
        <end position="80"/>
    </location>
</feature>
<dbReference type="PROSITE" id="PS50943">
    <property type="entry name" value="HTH_CROC1"/>
    <property type="match status" value="1"/>
</dbReference>
<gene>
    <name evidence="2" type="ORF">I4J89_39510</name>
</gene>
<dbReference type="Gene3D" id="1.10.260.40">
    <property type="entry name" value="lambda repressor-like DNA-binding domains"/>
    <property type="match status" value="1"/>
</dbReference>
<accession>A0A931G2C2</accession>
<name>A0A931G2C2_9ACTN</name>
<reference evidence="2" key="1">
    <citation type="submission" date="2020-11" db="EMBL/GenBank/DDBJ databases">
        <title>Isolation and identification of active actinomycetes.</title>
        <authorList>
            <person name="Sun X."/>
        </authorList>
    </citation>
    <scope>NUCLEOTIDE SEQUENCE</scope>
    <source>
        <strain evidence="2">NEAU-A11</strain>
    </source>
</reference>
<evidence type="ECO:0000313" key="3">
    <source>
        <dbReference type="Proteomes" id="UP000598146"/>
    </source>
</evidence>
<comment type="caution">
    <text evidence="2">The sequence shown here is derived from an EMBL/GenBank/DDBJ whole genome shotgun (WGS) entry which is preliminary data.</text>
</comment>
<proteinExistence type="predicted"/>
<evidence type="ECO:0000259" key="1">
    <source>
        <dbReference type="PROSITE" id="PS50943"/>
    </source>
</evidence>
<dbReference type="SUPFAM" id="SSF47413">
    <property type="entry name" value="lambda repressor-like DNA-binding domains"/>
    <property type="match status" value="1"/>
</dbReference>
<dbReference type="InterPro" id="IPR010982">
    <property type="entry name" value="Lambda_DNA-bd_dom_sf"/>
</dbReference>
<dbReference type="InterPro" id="IPR001387">
    <property type="entry name" value="Cro/C1-type_HTH"/>
</dbReference>
<dbReference type="GO" id="GO:0003677">
    <property type="term" value="F:DNA binding"/>
    <property type="evidence" value="ECO:0007669"/>
    <property type="project" value="InterPro"/>
</dbReference>
<protein>
    <submittedName>
        <fullName evidence="2">XRE family transcriptional regulator</fullName>
    </submittedName>
</protein>